<feature type="domain" description="Endoplasmic reticulum resident protein 29 C-terminal" evidence="5">
    <location>
        <begin position="147"/>
        <end position="240"/>
    </location>
</feature>
<feature type="signal peptide" evidence="4">
    <location>
        <begin position="1"/>
        <end position="22"/>
    </location>
</feature>
<dbReference type="GO" id="GO:0009306">
    <property type="term" value="P:protein secretion"/>
    <property type="evidence" value="ECO:0007669"/>
    <property type="project" value="InterPro"/>
</dbReference>
<dbReference type="Pfam" id="PF07912">
    <property type="entry name" value="ERp29_N"/>
    <property type="match status" value="1"/>
</dbReference>
<evidence type="ECO:0000313" key="8">
    <source>
        <dbReference type="Proteomes" id="UP001152320"/>
    </source>
</evidence>
<keyword evidence="2" id="KW-0256">Endoplasmic reticulum</keyword>
<dbReference type="Gene3D" id="3.40.30.10">
    <property type="entry name" value="Glutaredoxin"/>
    <property type="match status" value="1"/>
</dbReference>
<protein>
    <recommendedName>
        <fullName evidence="1">Endoplasmic reticulum resident protein 29</fullName>
    </recommendedName>
</protein>
<proteinExistence type="predicted"/>
<comment type="caution">
    <text evidence="7">The sequence shown here is derived from an EMBL/GenBank/DDBJ whole genome shotgun (WGS) entry which is preliminary data.</text>
</comment>
<evidence type="ECO:0000259" key="5">
    <source>
        <dbReference type="Pfam" id="PF07749"/>
    </source>
</evidence>
<dbReference type="OrthoDB" id="417262at2759"/>
<dbReference type="Proteomes" id="UP001152320">
    <property type="component" value="Chromosome 4"/>
</dbReference>
<gene>
    <name evidence="7" type="ORF">HOLleu_10434</name>
</gene>
<dbReference type="EMBL" id="JAIZAY010000004">
    <property type="protein sequence ID" value="KAJ8043377.1"/>
    <property type="molecule type" value="Genomic_DNA"/>
</dbReference>
<dbReference type="PANTHER" id="PTHR12211:SF0">
    <property type="entry name" value="ENDOPLASMIC RETICULUM RESIDENT PROTEIN 29"/>
    <property type="match status" value="1"/>
</dbReference>
<dbReference type="InterPro" id="IPR036249">
    <property type="entry name" value="Thioredoxin-like_sf"/>
</dbReference>
<dbReference type="InterPro" id="IPR016855">
    <property type="entry name" value="ERp29"/>
</dbReference>
<sequence>MSNSMHFLFILITCFFVVPGYGNNVPGSVSLNSLTFDKIVPKHKAVLVKFDEPYPYGEKQDHFKEVAKRSSSQPDLLVAQVGIQDYGDKENSDLGERFGVVKDDYPVLKLFLQGEAEPIDFTSDYNSGEILAFVSEKSGLWVGNEHCLEEFDELARKFVKADEKERDALLEEAKKKKEKVEGEADQKSAAIYIAVMKKIKEKGDEFPVTEKQRVKKVLDGKVSAEKKAQFQARLNILAGFIAAAGKAKDEL</sequence>
<keyword evidence="3" id="KW-0175">Coiled coil</keyword>
<dbReference type="SUPFAM" id="SSF47933">
    <property type="entry name" value="ERP29 C domain-like"/>
    <property type="match status" value="1"/>
</dbReference>
<evidence type="ECO:0000256" key="4">
    <source>
        <dbReference type="SAM" id="SignalP"/>
    </source>
</evidence>
<evidence type="ECO:0000256" key="1">
    <source>
        <dbReference type="ARBA" id="ARBA00014173"/>
    </source>
</evidence>
<dbReference type="FunFam" id="3.40.30.10:FF:000133">
    <property type="entry name" value="Endoplasmic reticulum resident protein 29"/>
    <property type="match status" value="1"/>
</dbReference>
<dbReference type="PANTHER" id="PTHR12211">
    <property type="entry name" value="ENDOPLASMIC RETICULUM PROTEIN ERP29"/>
    <property type="match status" value="1"/>
</dbReference>
<dbReference type="GO" id="GO:0005788">
    <property type="term" value="C:endoplasmic reticulum lumen"/>
    <property type="evidence" value="ECO:0007669"/>
    <property type="project" value="InterPro"/>
</dbReference>
<feature type="coiled-coil region" evidence="3">
    <location>
        <begin position="159"/>
        <end position="190"/>
    </location>
</feature>
<dbReference type="InterPro" id="IPR036356">
    <property type="entry name" value="ERp29_C_sf"/>
</dbReference>
<keyword evidence="4" id="KW-0732">Signal</keyword>
<evidence type="ECO:0000256" key="3">
    <source>
        <dbReference type="SAM" id="Coils"/>
    </source>
</evidence>
<name>A0A9Q1HBP9_HOLLE</name>
<evidence type="ECO:0000259" key="6">
    <source>
        <dbReference type="Pfam" id="PF07912"/>
    </source>
</evidence>
<dbReference type="InterPro" id="IPR011679">
    <property type="entry name" value="ERp29_C"/>
</dbReference>
<feature type="chain" id="PRO_5040155663" description="Endoplasmic reticulum resident protein 29" evidence="4">
    <location>
        <begin position="23"/>
        <end position="251"/>
    </location>
</feature>
<organism evidence="7 8">
    <name type="scientific">Holothuria leucospilota</name>
    <name type="common">Black long sea cucumber</name>
    <name type="synonym">Mertensiothuria leucospilota</name>
    <dbReference type="NCBI Taxonomy" id="206669"/>
    <lineage>
        <taxon>Eukaryota</taxon>
        <taxon>Metazoa</taxon>
        <taxon>Echinodermata</taxon>
        <taxon>Eleutherozoa</taxon>
        <taxon>Echinozoa</taxon>
        <taxon>Holothuroidea</taxon>
        <taxon>Aspidochirotacea</taxon>
        <taxon>Aspidochirotida</taxon>
        <taxon>Holothuriidae</taxon>
        <taxon>Holothuria</taxon>
    </lineage>
</organism>
<feature type="domain" description="ERp29 N-terminal" evidence="6">
    <location>
        <begin position="26"/>
        <end position="144"/>
    </location>
</feature>
<keyword evidence="8" id="KW-1185">Reference proteome</keyword>
<dbReference type="Pfam" id="PF07749">
    <property type="entry name" value="ERp29"/>
    <property type="match status" value="1"/>
</dbReference>
<reference evidence="7" key="1">
    <citation type="submission" date="2021-10" db="EMBL/GenBank/DDBJ databases">
        <title>Tropical sea cucumber genome reveals ecological adaptation and Cuvierian tubules defense mechanism.</title>
        <authorList>
            <person name="Chen T."/>
        </authorList>
    </citation>
    <scope>NUCLEOTIDE SEQUENCE</scope>
    <source>
        <strain evidence="7">Nanhai2018</strain>
        <tissue evidence="7">Muscle</tissue>
    </source>
</reference>
<dbReference type="Gene3D" id="1.20.1150.12">
    <property type="entry name" value="Endoplasmic reticulum resident protein 29, C-terminal domain"/>
    <property type="match status" value="1"/>
</dbReference>
<evidence type="ECO:0000313" key="7">
    <source>
        <dbReference type="EMBL" id="KAJ8043377.1"/>
    </source>
</evidence>
<accession>A0A9Q1HBP9</accession>
<evidence type="ECO:0000256" key="2">
    <source>
        <dbReference type="ARBA" id="ARBA00022824"/>
    </source>
</evidence>
<dbReference type="FunFam" id="1.20.1150.12:FF:000001">
    <property type="entry name" value="Endoplasmic reticulum resident protein 29"/>
    <property type="match status" value="1"/>
</dbReference>
<dbReference type="InterPro" id="IPR012883">
    <property type="entry name" value="ERp29_N"/>
</dbReference>
<dbReference type="SUPFAM" id="SSF52833">
    <property type="entry name" value="Thioredoxin-like"/>
    <property type="match status" value="1"/>
</dbReference>
<dbReference type="AlphaFoldDB" id="A0A9Q1HBP9"/>